<dbReference type="Proteomes" id="UP000563898">
    <property type="component" value="Unassembled WGS sequence"/>
</dbReference>
<accession>A0A846WG96</accession>
<dbReference type="Gene3D" id="3.40.50.1820">
    <property type="entry name" value="alpha/beta hydrolase"/>
    <property type="match status" value="1"/>
</dbReference>
<dbReference type="EMBL" id="JAAXPC010000002">
    <property type="protein sequence ID" value="NKY00802.1"/>
    <property type="molecule type" value="Genomic_DNA"/>
</dbReference>
<dbReference type="AlphaFoldDB" id="A0A846WG96"/>
<evidence type="ECO:0000313" key="2">
    <source>
        <dbReference type="Proteomes" id="UP000563898"/>
    </source>
</evidence>
<dbReference type="GO" id="GO:0016747">
    <property type="term" value="F:acyltransferase activity, transferring groups other than amino-acyl groups"/>
    <property type="evidence" value="ECO:0007669"/>
    <property type="project" value="TreeGrafter"/>
</dbReference>
<dbReference type="PANTHER" id="PTHR48098">
    <property type="entry name" value="ENTEROCHELIN ESTERASE-RELATED"/>
    <property type="match status" value="1"/>
</dbReference>
<proteinExistence type="predicted"/>
<dbReference type="Pfam" id="PF00756">
    <property type="entry name" value="Esterase"/>
    <property type="match status" value="1"/>
</dbReference>
<comment type="caution">
    <text evidence="1">The sequence shown here is derived from an EMBL/GenBank/DDBJ whole genome shotgun (WGS) entry which is preliminary data.</text>
</comment>
<gene>
    <name evidence="1" type="ORF">HGA05_04375</name>
</gene>
<evidence type="ECO:0000313" key="1">
    <source>
        <dbReference type="EMBL" id="NKY00802.1"/>
    </source>
</evidence>
<dbReference type="PANTHER" id="PTHR48098:SF1">
    <property type="entry name" value="DIACYLGLYCEROL ACYLTRANSFERASE_MYCOLYLTRANSFERASE AG85A"/>
    <property type="match status" value="1"/>
</dbReference>
<organism evidence="1 2">
    <name type="scientific">Gordonia polyisoprenivorans</name>
    <dbReference type="NCBI Taxonomy" id="84595"/>
    <lineage>
        <taxon>Bacteria</taxon>
        <taxon>Bacillati</taxon>
        <taxon>Actinomycetota</taxon>
        <taxon>Actinomycetes</taxon>
        <taxon>Mycobacteriales</taxon>
        <taxon>Gordoniaceae</taxon>
        <taxon>Gordonia</taxon>
    </lineage>
</organism>
<dbReference type="InterPro" id="IPR000801">
    <property type="entry name" value="Esterase-like"/>
</dbReference>
<dbReference type="SUPFAM" id="SSF53474">
    <property type="entry name" value="alpha/beta-Hydrolases"/>
    <property type="match status" value="1"/>
</dbReference>
<name>A0A846WG96_9ACTN</name>
<dbReference type="InterPro" id="IPR029058">
    <property type="entry name" value="AB_hydrolase_fold"/>
</dbReference>
<protein>
    <submittedName>
        <fullName evidence="1">Esterase family protein</fullName>
    </submittedName>
</protein>
<reference evidence="1 2" key="1">
    <citation type="submission" date="2020-04" db="EMBL/GenBank/DDBJ databases">
        <title>MicrobeNet Type strains.</title>
        <authorList>
            <person name="Nicholson A.C."/>
        </authorList>
    </citation>
    <scope>NUCLEOTIDE SEQUENCE [LARGE SCALE GENOMIC DNA]</scope>
    <source>
        <strain evidence="1 2">ATCC BAA-14</strain>
    </source>
</reference>
<sequence>MVPILVVTLIAVVTTAAWSVGPASAAPGRIVSSEAIGSHQLLLSVFSPSMGRSIPVRVLRAADRRPVPRLYLLNGAGGGEDSANWVEQGNAPAFFADKPVDVIIPMAGAFSYYTDWQRDDPTLGRNRWETFLTRELPAALDGILSSTGRNGIAGLSMSGSAALSLAERAGDLYSAVASMSGCPNTSGLLGSAYVRATVEGRGAADTTNMWGPPGSPDWVAHDAQINAERLRGKAVFVSSGPGVPGQHDNVSDAQHIQMILVGGPIEAAVDECSHRFVARLAALGIGVTTYFPPTGTHSFAYWNDALARAWPVLASGLR</sequence>
<dbReference type="InterPro" id="IPR050583">
    <property type="entry name" value="Mycobacterial_A85_antigen"/>
</dbReference>